<evidence type="ECO:0000256" key="12">
    <source>
        <dbReference type="ARBA" id="ARBA00023244"/>
    </source>
</evidence>
<dbReference type="SFLD" id="SFLDG01065">
    <property type="entry name" value="anaerobic_coproporphyrinogen-I"/>
    <property type="match status" value="1"/>
</dbReference>
<evidence type="ECO:0000256" key="11">
    <source>
        <dbReference type="ARBA" id="ARBA00023014"/>
    </source>
</evidence>
<dbReference type="InterPro" id="IPR004558">
    <property type="entry name" value="Coprogen_oxidase_HemN"/>
</dbReference>
<dbReference type="Gene3D" id="3.20.20.70">
    <property type="entry name" value="Aldolase class I"/>
    <property type="match status" value="1"/>
</dbReference>
<dbReference type="PANTHER" id="PTHR13932:SF6">
    <property type="entry name" value="OXYGEN-INDEPENDENT COPROPORPHYRINOGEN III OXIDASE"/>
    <property type="match status" value="1"/>
</dbReference>
<evidence type="ECO:0000256" key="8">
    <source>
        <dbReference type="ARBA" id="ARBA00022723"/>
    </source>
</evidence>
<feature type="domain" description="Radical SAM core" evidence="15">
    <location>
        <begin position="44"/>
        <end position="278"/>
    </location>
</feature>
<evidence type="ECO:0000256" key="4">
    <source>
        <dbReference type="ARBA" id="ARBA00011245"/>
    </source>
</evidence>
<accession>A0ABP3WDJ9</accession>
<dbReference type="Pfam" id="PF04055">
    <property type="entry name" value="Radical_SAM"/>
    <property type="match status" value="1"/>
</dbReference>
<evidence type="ECO:0000256" key="1">
    <source>
        <dbReference type="ARBA" id="ARBA00004496"/>
    </source>
</evidence>
<dbReference type="InterPro" id="IPR034505">
    <property type="entry name" value="Coproporphyrinogen-III_oxidase"/>
</dbReference>
<keyword evidence="5 14" id="KW-0004">4Fe-4S</keyword>
<comment type="cofactor">
    <cofactor evidence="14">
        <name>[4Fe-4S] cluster</name>
        <dbReference type="ChEBI" id="CHEBI:49883"/>
    </cofactor>
    <text evidence="14">Binds 1 [4Fe-4S] cluster. The cluster is coordinated with 3 cysteines and an exchangeable S-adenosyl-L-methionine.</text>
</comment>
<evidence type="ECO:0000313" key="17">
    <source>
        <dbReference type="Proteomes" id="UP001500021"/>
    </source>
</evidence>
<evidence type="ECO:0000256" key="6">
    <source>
        <dbReference type="ARBA" id="ARBA00022490"/>
    </source>
</evidence>
<evidence type="ECO:0000256" key="3">
    <source>
        <dbReference type="ARBA" id="ARBA00005493"/>
    </source>
</evidence>
<keyword evidence="12 14" id="KW-0627">Porphyrin biosynthesis</keyword>
<dbReference type="EC" id="1.3.98.3" evidence="14"/>
<keyword evidence="9 14" id="KW-0560">Oxidoreductase</keyword>
<evidence type="ECO:0000256" key="7">
    <source>
        <dbReference type="ARBA" id="ARBA00022691"/>
    </source>
</evidence>
<reference evidence="17" key="1">
    <citation type="journal article" date="2019" name="Int. J. Syst. Evol. Microbiol.">
        <title>The Global Catalogue of Microorganisms (GCM) 10K type strain sequencing project: providing services to taxonomists for standard genome sequencing and annotation.</title>
        <authorList>
            <consortium name="The Broad Institute Genomics Platform"/>
            <consortium name="The Broad Institute Genome Sequencing Center for Infectious Disease"/>
            <person name="Wu L."/>
            <person name="Ma J."/>
        </authorList>
    </citation>
    <scope>NUCLEOTIDE SEQUENCE [LARGE SCALE GENOMIC DNA]</scope>
    <source>
        <strain evidence="17">JCM 15608</strain>
    </source>
</reference>
<comment type="similarity">
    <text evidence="3 14">Belongs to the anaerobic coproporphyrinogen-III oxidase family.</text>
</comment>
<proteinExistence type="inferred from homology"/>
<evidence type="ECO:0000313" key="16">
    <source>
        <dbReference type="EMBL" id="GAA0813378.1"/>
    </source>
</evidence>
<dbReference type="RefSeq" id="WP_343815405.1">
    <property type="nucleotide sequence ID" value="NZ_BAAAFA010000002.1"/>
</dbReference>
<evidence type="ECO:0000256" key="10">
    <source>
        <dbReference type="ARBA" id="ARBA00023004"/>
    </source>
</evidence>
<dbReference type="Gene3D" id="1.10.10.920">
    <property type="match status" value="1"/>
</dbReference>
<organism evidence="16 17">
    <name type="scientific">Colwellia asteriadis</name>
    <dbReference type="NCBI Taxonomy" id="517723"/>
    <lineage>
        <taxon>Bacteria</taxon>
        <taxon>Pseudomonadati</taxon>
        <taxon>Pseudomonadota</taxon>
        <taxon>Gammaproteobacteria</taxon>
        <taxon>Alteromonadales</taxon>
        <taxon>Colwelliaceae</taxon>
        <taxon>Colwellia</taxon>
    </lineage>
</organism>
<dbReference type="SUPFAM" id="SSF102114">
    <property type="entry name" value="Radical SAM enzymes"/>
    <property type="match status" value="1"/>
</dbReference>
<dbReference type="NCBIfam" id="TIGR00538">
    <property type="entry name" value="hemN"/>
    <property type="match status" value="1"/>
</dbReference>
<dbReference type="EMBL" id="BAAAFA010000002">
    <property type="protein sequence ID" value="GAA0813378.1"/>
    <property type="molecule type" value="Genomic_DNA"/>
</dbReference>
<keyword evidence="17" id="KW-1185">Reference proteome</keyword>
<dbReference type="InterPro" id="IPR058240">
    <property type="entry name" value="rSAM_sf"/>
</dbReference>
<comment type="subunit">
    <text evidence="4">Monomer.</text>
</comment>
<dbReference type="InterPro" id="IPR006638">
    <property type="entry name" value="Elp3/MiaA/NifB-like_rSAM"/>
</dbReference>
<dbReference type="InterPro" id="IPR013785">
    <property type="entry name" value="Aldolase_TIM"/>
</dbReference>
<evidence type="ECO:0000256" key="2">
    <source>
        <dbReference type="ARBA" id="ARBA00004785"/>
    </source>
</evidence>
<keyword evidence="10 14" id="KW-0408">Iron</keyword>
<protein>
    <recommendedName>
        <fullName evidence="14">Coproporphyrinogen-III oxidase</fullName>
        <ecNumber evidence="14">1.3.98.3</ecNumber>
    </recommendedName>
</protein>
<dbReference type="SFLD" id="SFLDF00277">
    <property type="entry name" value="oxygen-independent_coproporphy"/>
    <property type="match status" value="1"/>
</dbReference>
<dbReference type="Proteomes" id="UP001500021">
    <property type="component" value="Unassembled WGS sequence"/>
</dbReference>
<keyword evidence="7 14" id="KW-0949">S-adenosyl-L-methionine</keyword>
<keyword evidence="6 14" id="KW-0963">Cytoplasm</keyword>
<sequence length="456" mass="52576">MKVSQFFDNTLLNKYNTSGPRYTSYPTALEFHESFSQSDFIQAIENSHNRDLSLYVHIPFCHTLCYYCGCNKVVTRHRDKADTYLEFLAEEIASQAPLFHEYTVKQLHWGGGTPSFLTHQQITTLVTLLKEKFNFTDDLEMSIEIDPREIEMDLAEHLFSLGFNRLSLGVQDLDLKVQEAINRVQSTEFIGDFIAHAKAVGFKSINIDLIYGLPHQTLTNFHKTLVKAHEWDVDRISLFSYAHLPSRFAAQRKLRDEWLPNTQEKFALMKLAIETLCELGYDFIGMDHFAKPKDELSIAQRNGELHRNFQGYTTRGSCDLLGLGVSSISAIGDSFSQNIKELKAYYQAITDKKHAQEKGLSLSQDDIIRGDVIRELMCNLFLDKRVISDRYAINFNEYFKDDLPLLDTFIADNLVENTQDTIQVSPKARLLIRIICMSFDAYMNKHINQQRFSRVI</sequence>
<evidence type="ECO:0000256" key="14">
    <source>
        <dbReference type="PIRNR" id="PIRNR000167"/>
    </source>
</evidence>
<keyword evidence="8 14" id="KW-0479">Metal-binding</keyword>
<comment type="catalytic activity">
    <reaction evidence="13 14">
        <text>coproporphyrinogen III + 2 S-adenosyl-L-methionine = protoporphyrinogen IX + 2 5'-deoxyadenosine + 2 L-methionine + 2 CO2</text>
        <dbReference type="Rhea" id="RHEA:15425"/>
        <dbReference type="ChEBI" id="CHEBI:16526"/>
        <dbReference type="ChEBI" id="CHEBI:17319"/>
        <dbReference type="ChEBI" id="CHEBI:57307"/>
        <dbReference type="ChEBI" id="CHEBI:57309"/>
        <dbReference type="ChEBI" id="CHEBI:57844"/>
        <dbReference type="ChEBI" id="CHEBI:59789"/>
        <dbReference type="EC" id="1.3.98.3"/>
    </reaction>
</comment>
<comment type="subcellular location">
    <subcellularLocation>
        <location evidence="1 14">Cytoplasm</location>
    </subcellularLocation>
</comment>
<dbReference type="SFLD" id="SFLDS00029">
    <property type="entry name" value="Radical_SAM"/>
    <property type="match status" value="1"/>
</dbReference>
<comment type="pathway">
    <text evidence="2 14">Porphyrin-containing compound metabolism; protoporphyrin-IX biosynthesis; protoporphyrinogen-IX from coproporphyrinogen-III (AdoMet route): step 1/1.</text>
</comment>
<dbReference type="PIRSF" id="PIRSF000167">
    <property type="entry name" value="HemN"/>
    <property type="match status" value="1"/>
</dbReference>
<dbReference type="PANTHER" id="PTHR13932">
    <property type="entry name" value="COPROPORPHYRINIGEN III OXIDASE"/>
    <property type="match status" value="1"/>
</dbReference>
<gene>
    <name evidence="16" type="primary">hemN</name>
    <name evidence="16" type="ORF">GCM10009111_08680</name>
</gene>
<evidence type="ECO:0000256" key="9">
    <source>
        <dbReference type="ARBA" id="ARBA00023002"/>
    </source>
</evidence>
<name>A0ABP3WDJ9_9GAMM</name>
<dbReference type="PROSITE" id="PS51918">
    <property type="entry name" value="RADICAL_SAM"/>
    <property type="match status" value="1"/>
</dbReference>
<evidence type="ECO:0000256" key="13">
    <source>
        <dbReference type="ARBA" id="ARBA00048321"/>
    </source>
</evidence>
<comment type="caution">
    <text evidence="16">The sequence shown here is derived from an EMBL/GenBank/DDBJ whole genome shotgun (WGS) entry which is preliminary data.</text>
</comment>
<keyword evidence="11 14" id="KW-0411">Iron-sulfur</keyword>
<dbReference type="SMART" id="SM00729">
    <property type="entry name" value="Elp3"/>
    <property type="match status" value="1"/>
</dbReference>
<evidence type="ECO:0000256" key="5">
    <source>
        <dbReference type="ARBA" id="ARBA00022485"/>
    </source>
</evidence>
<dbReference type="InterPro" id="IPR007197">
    <property type="entry name" value="rSAM"/>
</dbReference>
<evidence type="ECO:0000259" key="15">
    <source>
        <dbReference type="PROSITE" id="PS51918"/>
    </source>
</evidence>